<evidence type="ECO:0000313" key="1">
    <source>
        <dbReference type="EMBL" id="OGK45395.1"/>
    </source>
</evidence>
<comment type="caution">
    <text evidence="1">The sequence shown here is derived from an EMBL/GenBank/DDBJ whole genome shotgun (WGS) entry which is preliminary data.</text>
</comment>
<dbReference type="Proteomes" id="UP000178040">
    <property type="component" value="Unassembled WGS sequence"/>
</dbReference>
<organism evidence="1 2">
    <name type="scientific">Candidatus Roizmanbacteria bacterium RIFCSPLOWO2_01_FULL_37_16</name>
    <dbReference type="NCBI Taxonomy" id="1802058"/>
    <lineage>
        <taxon>Bacteria</taxon>
        <taxon>Candidatus Roizmaniibacteriota</taxon>
    </lineage>
</organism>
<dbReference type="EMBL" id="MGAI01000009">
    <property type="protein sequence ID" value="OGK45395.1"/>
    <property type="molecule type" value="Genomic_DNA"/>
</dbReference>
<gene>
    <name evidence="1" type="ORF">A3B40_02735</name>
</gene>
<protein>
    <submittedName>
        <fullName evidence="1">Uncharacterized protein</fullName>
    </submittedName>
</protein>
<reference evidence="1 2" key="1">
    <citation type="journal article" date="2016" name="Nat. Commun.">
        <title>Thousands of microbial genomes shed light on interconnected biogeochemical processes in an aquifer system.</title>
        <authorList>
            <person name="Anantharaman K."/>
            <person name="Brown C.T."/>
            <person name="Hug L.A."/>
            <person name="Sharon I."/>
            <person name="Castelle C.J."/>
            <person name="Probst A.J."/>
            <person name="Thomas B.C."/>
            <person name="Singh A."/>
            <person name="Wilkins M.J."/>
            <person name="Karaoz U."/>
            <person name="Brodie E.L."/>
            <person name="Williams K.H."/>
            <person name="Hubbard S.S."/>
            <person name="Banfield J.F."/>
        </authorList>
    </citation>
    <scope>NUCLEOTIDE SEQUENCE [LARGE SCALE GENOMIC DNA]</scope>
</reference>
<sequence>MSSEKIDPSHLMDRMVEFGESPIANYFIFEGPLSESERLISVAIGIFPPFSISNKQAYIVVSAHPDDRTNAGYYHTRIRELNLSQRIIDLGIPDFPEDREKFTRECRINGWPIIAIFFGQYADTNEEFTALSCIAGISPQTALKKLKKQSQERLISFQ</sequence>
<proteinExistence type="predicted"/>
<dbReference type="AlphaFoldDB" id="A0A1F7IPV1"/>
<accession>A0A1F7IPV1</accession>
<name>A0A1F7IPV1_9BACT</name>
<evidence type="ECO:0000313" key="2">
    <source>
        <dbReference type="Proteomes" id="UP000178040"/>
    </source>
</evidence>